<evidence type="ECO:0000313" key="5">
    <source>
        <dbReference type="EMBL" id="WRQ87282.1"/>
    </source>
</evidence>
<keyword evidence="2" id="KW-0732">Signal</keyword>
<evidence type="ECO:0000256" key="1">
    <source>
        <dbReference type="ARBA" id="ARBA00007613"/>
    </source>
</evidence>
<keyword evidence="2" id="KW-0812">Transmembrane</keyword>
<dbReference type="PANTHER" id="PTHR30203">
    <property type="entry name" value="OUTER MEMBRANE CATION EFFLUX PROTEIN"/>
    <property type="match status" value="1"/>
</dbReference>
<protein>
    <submittedName>
        <fullName evidence="5">Efflux transporter outer membrane subunit</fullName>
    </submittedName>
</protein>
<keyword evidence="3" id="KW-0175">Coiled coil</keyword>
<comment type="subcellular location">
    <subcellularLocation>
        <location evidence="2">Cell membrane</location>
        <topology evidence="2">Lipid-anchor</topology>
    </subcellularLocation>
</comment>
<dbReference type="Gene3D" id="1.20.1600.10">
    <property type="entry name" value="Outer membrane efflux proteins (OEP)"/>
    <property type="match status" value="1"/>
</dbReference>
<dbReference type="InterPro" id="IPR010131">
    <property type="entry name" value="MdtP/NodT-like"/>
</dbReference>
<evidence type="ECO:0000256" key="4">
    <source>
        <dbReference type="SAM" id="MobiDB-lite"/>
    </source>
</evidence>
<dbReference type="Proteomes" id="UP000738431">
    <property type="component" value="Chromosome"/>
</dbReference>
<comment type="similarity">
    <text evidence="1 2">Belongs to the outer membrane factor (OMF) (TC 1.B.17) family.</text>
</comment>
<dbReference type="Gene3D" id="2.20.200.10">
    <property type="entry name" value="Outer membrane efflux proteins (OEP)"/>
    <property type="match status" value="1"/>
</dbReference>
<feature type="signal peptide" evidence="2">
    <location>
        <begin position="1"/>
        <end position="22"/>
    </location>
</feature>
<proteinExistence type="inferred from homology"/>
<evidence type="ECO:0000256" key="2">
    <source>
        <dbReference type="RuleBase" id="RU362097"/>
    </source>
</evidence>
<feature type="chain" id="PRO_5044981982" evidence="2">
    <location>
        <begin position="23"/>
        <end position="467"/>
    </location>
</feature>
<organism evidence="5 6">
    <name type="scientific">Actomonas aquatica</name>
    <dbReference type="NCBI Taxonomy" id="2866162"/>
    <lineage>
        <taxon>Bacteria</taxon>
        <taxon>Pseudomonadati</taxon>
        <taxon>Verrucomicrobiota</taxon>
        <taxon>Opitutia</taxon>
        <taxon>Opitutales</taxon>
        <taxon>Opitutaceae</taxon>
        <taxon>Actomonas</taxon>
    </lineage>
</organism>
<keyword evidence="2" id="KW-0449">Lipoprotein</keyword>
<feature type="region of interest" description="Disordered" evidence="4">
    <location>
        <begin position="106"/>
        <end position="125"/>
    </location>
</feature>
<keyword evidence="2" id="KW-1134">Transmembrane beta strand</keyword>
<gene>
    <name evidence="5" type="ORF">K1X11_020915</name>
</gene>
<feature type="coiled-coil region" evidence="3">
    <location>
        <begin position="222"/>
        <end position="249"/>
    </location>
</feature>
<dbReference type="EMBL" id="CP139781">
    <property type="protein sequence ID" value="WRQ87282.1"/>
    <property type="molecule type" value="Genomic_DNA"/>
</dbReference>
<evidence type="ECO:0000256" key="3">
    <source>
        <dbReference type="SAM" id="Coils"/>
    </source>
</evidence>
<keyword evidence="6" id="KW-1185">Reference proteome</keyword>
<dbReference type="Pfam" id="PF02321">
    <property type="entry name" value="OEP"/>
    <property type="match status" value="2"/>
</dbReference>
<name>A0ABZ1C6C6_9BACT</name>
<dbReference type="PROSITE" id="PS51257">
    <property type="entry name" value="PROKAR_LIPOPROTEIN"/>
    <property type="match status" value="1"/>
</dbReference>
<keyword evidence="2" id="KW-0564">Palmitate</keyword>
<accession>A0ABZ1C6C6</accession>
<dbReference type="PANTHER" id="PTHR30203:SF32">
    <property type="entry name" value="CATION EFFLUX SYSTEM PROTEIN CUSC"/>
    <property type="match status" value="1"/>
</dbReference>
<dbReference type="RefSeq" id="WP_221029303.1">
    <property type="nucleotide sequence ID" value="NZ_CP139781.1"/>
</dbReference>
<dbReference type="InterPro" id="IPR003423">
    <property type="entry name" value="OMP_efflux"/>
</dbReference>
<keyword evidence="2" id="KW-0472">Membrane</keyword>
<sequence length="467" mass="49565">MTKRLFLPLATSLGLLAGCSLAPKYERPVADIAATYPGVATAVETQTDPAAAWGNRTEFFGDARINAIIDLALEHNTDLQVATLNVERVRALYNIQRTALIPTLNVDGSGSRQRTPGDVNGTGAPRTSSTYAVVAEIPSYEVDFFGRVASLRDQARAQFFATEEAARSARLILISSVARQAYTVLALDEQVELAQQTLTAANETFELNQQSFDAGVASELDLRTAEAQRESVRATLAELEQQRDQAHNALTLLVGTPLPDDLPAATSLASATPVGDPPAGLPAELLTRRPDILAAEQTLIAANANIGIARAAFFPSIRLTANAGTASADLDGLFSSGSKTWAFTPSITVPIFAAGANRARLNIANVEKRIEIVNYQSAIQTAFREVADALAVRRSIGVQIDAQSARVKAAAKRLELSQSRFDAGVDPYLNVLLAQQEHFAAQQALIQARLTSASNLAALYAALGGGA</sequence>
<reference evidence="5 6" key="1">
    <citation type="submission" date="2023-12" db="EMBL/GenBank/DDBJ databases">
        <title>Description of an unclassified Opitutus bacterium of Verrucomicrobiota.</title>
        <authorList>
            <person name="Zhang D.-F."/>
        </authorList>
    </citation>
    <scope>NUCLEOTIDE SEQUENCE [LARGE SCALE GENOMIC DNA]</scope>
    <source>
        <strain evidence="5 6">WL0086</strain>
    </source>
</reference>
<evidence type="ECO:0000313" key="6">
    <source>
        <dbReference type="Proteomes" id="UP000738431"/>
    </source>
</evidence>
<dbReference type="SUPFAM" id="SSF56954">
    <property type="entry name" value="Outer membrane efflux proteins (OEP)"/>
    <property type="match status" value="1"/>
</dbReference>
<dbReference type="NCBIfam" id="TIGR01845">
    <property type="entry name" value="outer_NodT"/>
    <property type="match status" value="1"/>
</dbReference>